<gene>
    <name evidence="1" type="ORF">H0I39_13050</name>
</gene>
<keyword evidence="2" id="KW-1185">Reference proteome</keyword>
<accession>A0A853IX61</accession>
<dbReference type="RefSeq" id="WP_180550789.1">
    <property type="nucleotide sequence ID" value="NZ_JACCKX010000001.1"/>
</dbReference>
<dbReference type="Proteomes" id="UP000589716">
    <property type="component" value="Unassembled WGS sequence"/>
</dbReference>
<evidence type="ECO:0000313" key="1">
    <source>
        <dbReference type="EMBL" id="NZA02457.1"/>
    </source>
</evidence>
<dbReference type="AlphaFoldDB" id="A0A853IX61"/>
<name>A0A853IX61_9BURK</name>
<evidence type="ECO:0000313" key="2">
    <source>
        <dbReference type="Proteomes" id="UP000589716"/>
    </source>
</evidence>
<reference evidence="1 2" key="1">
    <citation type="submission" date="2020-07" db="EMBL/GenBank/DDBJ databases">
        <authorList>
            <person name="Maaloum M."/>
        </authorList>
    </citation>
    <scope>NUCLEOTIDE SEQUENCE [LARGE SCALE GENOMIC DNA]</scope>
    <source>
        <strain evidence="1 2">GCS-AN-3</strain>
    </source>
</reference>
<dbReference type="EMBL" id="JACCKX010000001">
    <property type="protein sequence ID" value="NZA02457.1"/>
    <property type="molecule type" value="Genomic_DNA"/>
</dbReference>
<protein>
    <submittedName>
        <fullName evidence="1">Uncharacterized protein</fullName>
    </submittedName>
</protein>
<comment type="caution">
    <text evidence="1">The sequence shown here is derived from an EMBL/GenBank/DDBJ whole genome shotgun (WGS) entry which is preliminary data.</text>
</comment>
<sequence>MEPRGGRRGFTACLSIRRGSGMQTHDRVYTFARQFASRDSALRYAVAQARAWLANPRAFG</sequence>
<organism evidence="1 2">
    <name type="scientific">Ottowia beijingensis</name>
    <dbReference type="NCBI Taxonomy" id="1207057"/>
    <lineage>
        <taxon>Bacteria</taxon>
        <taxon>Pseudomonadati</taxon>
        <taxon>Pseudomonadota</taxon>
        <taxon>Betaproteobacteria</taxon>
        <taxon>Burkholderiales</taxon>
        <taxon>Comamonadaceae</taxon>
        <taxon>Ottowia</taxon>
    </lineage>
</organism>
<proteinExistence type="predicted"/>